<keyword evidence="3" id="KW-1185">Reference proteome</keyword>
<evidence type="ECO:0000256" key="1">
    <source>
        <dbReference type="SAM" id="MobiDB-lite"/>
    </source>
</evidence>
<dbReference type="AlphaFoldDB" id="A0AAD4MPA4"/>
<feature type="region of interest" description="Disordered" evidence="1">
    <location>
        <begin position="411"/>
        <end position="443"/>
    </location>
</feature>
<reference evidence="2" key="1">
    <citation type="submission" date="2022-01" db="EMBL/GenBank/DDBJ databases">
        <title>Genome Sequence Resource for Two Populations of Ditylenchus destructor, the Migratory Endoparasitic Phytonematode.</title>
        <authorList>
            <person name="Zhang H."/>
            <person name="Lin R."/>
            <person name="Xie B."/>
        </authorList>
    </citation>
    <scope>NUCLEOTIDE SEQUENCE</scope>
    <source>
        <strain evidence="2">BazhouSP</strain>
    </source>
</reference>
<dbReference type="EMBL" id="JAKKPZ010000274">
    <property type="protein sequence ID" value="KAI1697316.1"/>
    <property type="molecule type" value="Genomic_DNA"/>
</dbReference>
<gene>
    <name evidence="2" type="ORF">DdX_18558</name>
</gene>
<feature type="region of interest" description="Disordered" evidence="1">
    <location>
        <begin position="170"/>
        <end position="212"/>
    </location>
</feature>
<evidence type="ECO:0000313" key="2">
    <source>
        <dbReference type="EMBL" id="KAI1697316.1"/>
    </source>
</evidence>
<name>A0AAD4MPA4_9BILA</name>
<evidence type="ECO:0000313" key="3">
    <source>
        <dbReference type="Proteomes" id="UP001201812"/>
    </source>
</evidence>
<feature type="compositionally biased region" description="Polar residues" evidence="1">
    <location>
        <begin position="510"/>
        <end position="522"/>
    </location>
</feature>
<proteinExistence type="predicted"/>
<organism evidence="2 3">
    <name type="scientific">Ditylenchus destructor</name>
    <dbReference type="NCBI Taxonomy" id="166010"/>
    <lineage>
        <taxon>Eukaryota</taxon>
        <taxon>Metazoa</taxon>
        <taxon>Ecdysozoa</taxon>
        <taxon>Nematoda</taxon>
        <taxon>Chromadorea</taxon>
        <taxon>Rhabditida</taxon>
        <taxon>Tylenchina</taxon>
        <taxon>Tylenchomorpha</taxon>
        <taxon>Sphaerularioidea</taxon>
        <taxon>Anguinidae</taxon>
        <taxon>Anguininae</taxon>
        <taxon>Ditylenchus</taxon>
    </lineage>
</organism>
<feature type="compositionally biased region" description="Polar residues" evidence="1">
    <location>
        <begin position="179"/>
        <end position="210"/>
    </location>
</feature>
<sequence length="532" mass="59532">MFSNAPYCHLCQIVSADNESAIKQHISSIHLNYRPYDCITCAELGDIFKTAVLEKMDDHGETTHRDTNYSYRVEIDRGKEAELKAAVENFLQLSISQHSAADTTVALHSNSVANEPADIAENVQIPRDSKAHLRGIFASLVSTDVEKGATEYIQRAKLLSITETKAEIGEFEVSESESNDSNGITNEGLQTENGPFSGDESNPNVNSQGNAEKHLGGKAERMANDGYFAGPFIAAISRVDTGRTISSRNTLWEAMYTAIKSDTNAWSAFQSMTLGQKTNFLVSKLQEHFDKDEDDRRATEDLLLNESNLRKAKLIKLSNLRRNPKNRDLTLEDITLDMIKDSKLYKELKRPSGKLDSTASNNYGVTDKKKLKTISVKSNAERSRQWATIGPSQKHLRSAILDKLQTPLRKMGQLTSASSSQIQCPENRPTTAQQQKTSAPPQKRKFILIERKNLSKHFEEVMQKYPLERRNDITKYLNNHTTAPEKKKQLVIRILEGAGYQVPPPPIQAPGTSVEQSTSATEMEQENEKTQK</sequence>
<feature type="region of interest" description="Disordered" evidence="1">
    <location>
        <begin position="500"/>
        <end position="532"/>
    </location>
</feature>
<dbReference type="Proteomes" id="UP001201812">
    <property type="component" value="Unassembled WGS sequence"/>
</dbReference>
<accession>A0AAD4MPA4</accession>
<comment type="caution">
    <text evidence="2">The sequence shown here is derived from an EMBL/GenBank/DDBJ whole genome shotgun (WGS) entry which is preliminary data.</text>
</comment>
<protein>
    <submittedName>
        <fullName evidence="2">Uncharacterized protein</fullName>
    </submittedName>
</protein>
<feature type="compositionally biased region" description="Polar residues" evidence="1">
    <location>
        <begin position="413"/>
        <end position="440"/>
    </location>
</feature>